<evidence type="ECO:0000313" key="1">
    <source>
        <dbReference type="EMBL" id="CAI8054442.1"/>
    </source>
</evidence>
<proteinExistence type="predicted"/>
<reference evidence="1" key="1">
    <citation type="submission" date="2023-03" db="EMBL/GenBank/DDBJ databases">
        <authorList>
            <person name="Steffen K."/>
            <person name="Cardenas P."/>
        </authorList>
    </citation>
    <scope>NUCLEOTIDE SEQUENCE</scope>
</reference>
<dbReference type="GO" id="GO:0005829">
    <property type="term" value="C:cytosol"/>
    <property type="evidence" value="ECO:0007669"/>
    <property type="project" value="TreeGrafter"/>
</dbReference>
<dbReference type="GO" id="GO:0016491">
    <property type="term" value="F:oxidoreductase activity"/>
    <property type="evidence" value="ECO:0007669"/>
    <property type="project" value="InterPro"/>
</dbReference>
<dbReference type="Proteomes" id="UP001174909">
    <property type="component" value="Unassembled WGS sequence"/>
</dbReference>
<sequence>MASPDTATPAASQVNQRIDFATSPEEYRHWRLEVDDTVARLTMQVQEDAPLYPGYELKLNSYDLGVDIELYDAVQRLRFEHPEADHALKVNFCKFTNETRNSIEDASAHSGQRYICAVNWPAAGGGYELALACDHIILIDDGSSTVALPELPLLAVLPGTGGLTRLVDKRRAYDDLLLSIGEDWLAREITLYLKRTLKRLDVSSRSLVALVEPGSCFAGTLLELALAADRCYMLDGVLDDDEEAPTVRLTEMNFGPLPMVNGVTRAEGRFLDPEELRDHIGRDLDAEAAHDLGLVTFIPDDIDWEDEVHRIPNNVGLSDNRRLQRALESWQANYMKWWHDMGPDGSTNFDVYLRTAISVETDGWANFGFVKMPEYRWGIFLAKPDSDRVISFGDHRGEPVWQEVPGEYRAPLRRLIVTQGDTEPASVEQQRRLGLTCPSLYDLRNLFQINVEEGRHLWAMVYLLHAYFGRDGREEAEAMLERHSGDADRPRILGAFNEETPNGCRT</sequence>
<dbReference type="InterPro" id="IPR029045">
    <property type="entry name" value="ClpP/crotonase-like_dom_sf"/>
</dbReference>
<accession>A0AA35TWN5</accession>
<comment type="caution">
    <text evidence="1">The sequence shown here is derived from an EMBL/GenBank/DDBJ whole genome shotgun (WGS) entry which is preliminary data.</text>
</comment>
<dbReference type="PANTHER" id="PTHR30458:SF0">
    <property type="entry name" value="1,2-PHENYLACETYL-COA EPOXIDASE, SUBUNIT C"/>
    <property type="match status" value="1"/>
</dbReference>
<dbReference type="GO" id="GO:0010124">
    <property type="term" value="P:phenylacetate catabolic process"/>
    <property type="evidence" value="ECO:0007669"/>
    <property type="project" value="TreeGrafter"/>
</dbReference>
<keyword evidence="2" id="KW-1185">Reference proteome</keyword>
<dbReference type="PANTHER" id="PTHR30458">
    <property type="entry name" value="PHENYLACETIC ACID DEGRADATION PROTEIN PAA"/>
    <property type="match status" value="1"/>
</dbReference>
<dbReference type="SUPFAM" id="SSF52096">
    <property type="entry name" value="ClpP/crotonase"/>
    <property type="match status" value="2"/>
</dbReference>
<dbReference type="Gene3D" id="3.90.226.10">
    <property type="entry name" value="2-enoyl-CoA Hydratase, Chain A, domain 1"/>
    <property type="match status" value="1"/>
</dbReference>
<evidence type="ECO:0000313" key="2">
    <source>
        <dbReference type="Proteomes" id="UP001174909"/>
    </source>
</evidence>
<dbReference type="InterPro" id="IPR012348">
    <property type="entry name" value="RNR-like"/>
</dbReference>
<protein>
    <submittedName>
        <fullName evidence="1">Benzoyl-CoA oxygenase component B</fullName>
    </submittedName>
</protein>
<dbReference type="Gene3D" id="1.10.620.20">
    <property type="entry name" value="Ribonucleotide Reductase, subunit A"/>
    <property type="match status" value="1"/>
</dbReference>
<dbReference type="SUPFAM" id="SSF47240">
    <property type="entry name" value="Ferritin-like"/>
    <property type="match status" value="1"/>
</dbReference>
<name>A0AA35TWN5_GEOBA</name>
<gene>
    <name evidence="1" type="ORF">GBAR_LOCUS29709</name>
</gene>
<organism evidence="1 2">
    <name type="scientific">Geodia barretti</name>
    <name type="common">Barrett's horny sponge</name>
    <dbReference type="NCBI Taxonomy" id="519541"/>
    <lineage>
        <taxon>Eukaryota</taxon>
        <taxon>Metazoa</taxon>
        <taxon>Porifera</taxon>
        <taxon>Demospongiae</taxon>
        <taxon>Heteroscleromorpha</taxon>
        <taxon>Tetractinellida</taxon>
        <taxon>Astrophorina</taxon>
        <taxon>Geodiidae</taxon>
        <taxon>Geodia</taxon>
    </lineage>
</organism>
<dbReference type="EMBL" id="CASHTH010004177">
    <property type="protein sequence ID" value="CAI8054442.1"/>
    <property type="molecule type" value="Genomic_DNA"/>
</dbReference>
<dbReference type="InterPro" id="IPR009078">
    <property type="entry name" value="Ferritin-like_SF"/>
</dbReference>
<dbReference type="InterPro" id="IPR052703">
    <property type="entry name" value="Aromatic_CoA_ox/epox"/>
</dbReference>
<dbReference type="AlphaFoldDB" id="A0AA35TWN5"/>